<dbReference type="Gene3D" id="1.10.606.10">
    <property type="entry name" value="Vanadium-containing Chloroperoxidase, domain 2"/>
    <property type="match status" value="1"/>
</dbReference>
<accession>A0A8J3EIQ9</accession>
<keyword evidence="2" id="KW-1185">Reference proteome</keyword>
<sequence>MPRLPQLVTGASELAGEMGALYALSLVREVPFAALGNPHHVVTVDRRTHFTLHELLCELRSLSFFEGASSTDQALCFAPATASREGGEDLERRRQARLNGDGQLTLRTLLRGRRGAVAGGLETSAFHAEDLPDAGRYGGCDKMDEAQVPATPERMPGPDAPMSRWLAWIEMSTGARLSLPGQSPGLAARPVSPLELALRSQSAHPCRVHYNAALRLLAQGVGFAPGLAVSQIAGSAFEGGAERPFSSQKALSLMVETAQLGLGAAMRQAGRSNQMSRPGVQAARLTAALASPDRRGRTPSQSAARDVVEGAARELAERAPNLLRWIDRLNRERGVAREGSTLLLLPSMPRVPATPGSLPPERVNEAASVVIAGALSTLLKAVFDTGQDARLRLAGRQGGGIDIAREADRLASDAVLARLVTGSGFHAEAQRELRLGEAIAVQMLRGRLQRLGGARSLGFTDFDGREAWLGVAPITRGAHHVSFRRSGRPAPWPMETLCSGPRLAVI</sequence>
<dbReference type="EMBL" id="BMJV01000013">
    <property type="protein sequence ID" value="GGG87097.1"/>
    <property type="molecule type" value="Genomic_DNA"/>
</dbReference>
<gene>
    <name evidence="1" type="ORF">GCM10011415_42010</name>
</gene>
<dbReference type="AlphaFoldDB" id="A0A8J3EIQ9"/>
<dbReference type="GO" id="GO:0004601">
    <property type="term" value="F:peroxidase activity"/>
    <property type="evidence" value="ECO:0007669"/>
    <property type="project" value="InterPro"/>
</dbReference>
<dbReference type="InterPro" id="IPR016119">
    <property type="entry name" value="Br/Cl_peroxidase_C"/>
</dbReference>
<reference evidence="1" key="1">
    <citation type="journal article" date="2014" name="Int. J. Syst. Evol. Microbiol.">
        <title>Complete genome sequence of Corynebacterium casei LMG S-19264T (=DSM 44701T), isolated from a smear-ripened cheese.</title>
        <authorList>
            <consortium name="US DOE Joint Genome Institute (JGI-PGF)"/>
            <person name="Walter F."/>
            <person name="Albersmeier A."/>
            <person name="Kalinowski J."/>
            <person name="Ruckert C."/>
        </authorList>
    </citation>
    <scope>NUCLEOTIDE SEQUENCE</scope>
    <source>
        <strain evidence="1">CGMCC 1.15762</strain>
    </source>
</reference>
<organism evidence="1 2">
    <name type="scientific">Salipiger pallidus</name>
    <dbReference type="NCBI Taxonomy" id="1775170"/>
    <lineage>
        <taxon>Bacteria</taxon>
        <taxon>Pseudomonadati</taxon>
        <taxon>Pseudomonadota</taxon>
        <taxon>Alphaproteobacteria</taxon>
        <taxon>Rhodobacterales</taxon>
        <taxon>Roseobacteraceae</taxon>
        <taxon>Salipiger</taxon>
    </lineage>
</organism>
<comment type="caution">
    <text evidence="1">The sequence shown here is derived from an EMBL/GenBank/DDBJ whole genome shotgun (WGS) entry which is preliminary data.</text>
</comment>
<name>A0A8J3EIQ9_9RHOB</name>
<dbReference type="Proteomes" id="UP000617145">
    <property type="component" value="Unassembled WGS sequence"/>
</dbReference>
<reference evidence="1" key="2">
    <citation type="submission" date="2020-09" db="EMBL/GenBank/DDBJ databases">
        <authorList>
            <person name="Sun Q."/>
            <person name="Zhou Y."/>
        </authorList>
    </citation>
    <scope>NUCLEOTIDE SEQUENCE</scope>
    <source>
        <strain evidence="1">CGMCC 1.15762</strain>
    </source>
</reference>
<proteinExistence type="predicted"/>
<evidence type="ECO:0000313" key="2">
    <source>
        <dbReference type="Proteomes" id="UP000617145"/>
    </source>
</evidence>
<evidence type="ECO:0000313" key="1">
    <source>
        <dbReference type="EMBL" id="GGG87097.1"/>
    </source>
</evidence>
<protein>
    <submittedName>
        <fullName evidence="1">Uncharacterized protein</fullName>
    </submittedName>
</protein>